<accession>A0A914LQV3</accession>
<dbReference type="WBParaSite" id="Minc3s00774g17159">
    <property type="protein sequence ID" value="Minc3s00774g17159"/>
    <property type="gene ID" value="Minc3s00774g17159"/>
</dbReference>
<evidence type="ECO:0000313" key="3">
    <source>
        <dbReference type="WBParaSite" id="Minc3s00774g17159"/>
    </source>
</evidence>
<keyword evidence="1" id="KW-1133">Transmembrane helix</keyword>
<feature type="transmembrane region" description="Helical" evidence="1">
    <location>
        <begin position="7"/>
        <end position="27"/>
    </location>
</feature>
<protein>
    <submittedName>
        <fullName evidence="3">Uncharacterized protein</fullName>
    </submittedName>
</protein>
<organism evidence="2 3">
    <name type="scientific">Meloidogyne incognita</name>
    <name type="common">Southern root-knot nematode worm</name>
    <name type="synonym">Oxyuris incognita</name>
    <dbReference type="NCBI Taxonomy" id="6306"/>
    <lineage>
        <taxon>Eukaryota</taxon>
        <taxon>Metazoa</taxon>
        <taxon>Ecdysozoa</taxon>
        <taxon>Nematoda</taxon>
        <taxon>Chromadorea</taxon>
        <taxon>Rhabditida</taxon>
        <taxon>Tylenchina</taxon>
        <taxon>Tylenchomorpha</taxon>
        <taxon>Tylenchoidea</taxon>
        <taxon>Meloidogynidae</taxon>
        <taxon>Meloidogyninae</taxon>
        <taxon>Meloidogyne</taxon>
        <taxon>Meloidogyne incognita group</taxon>
    </lineage>
</organism>
<reference evidence="3" key="1">
    <citation type="submission" date="2022-11" db="UniProtKB">
        <authorList>
            <consortium name="WormBaseParasite"/>
        </authorList>
    </citation>
    <scope>IDENTIFICATION</scope>
</reference>
<name>A0A914LQV3_MELIC</name>
<keyword evidence="1" id="KW-0472">Membrane</keyword>
<evidence type="ECO:0000256" key="1">
    <source>
        <dbReference type="SAM" id="Phobius"/>
    </source>
</evidence>
<keyword evidence="1" id="KW-0812">Transmembrane</keyword>
<sequence>MALINKNINYLSIYLLFSTILAFLLIVELTTSQFTSPGAYYVFAPGFNFNPVKRGVPEPEPIVLPQNITDIVETTTKQI</sequence>
<keyword evidence="2" id="KW-1185">Reference proteome</keyword>
<proteinExistence type="predicted"/>
<dbReference type="AlphaFoldDB" id="A0A914LQV3"/>
<evidence type="ECO:0000313" key="2">
    <source>
        <dbReference type="Proteomes" id="UP000887563"/>
    </source>
</evidence>
<dbReference type="Proteomes" id="UP000887563">
    <property type="component" value="Unplaced"/>
</dbReference>